<dbReference type="EMBL" id="ML208273">
    <property type="protein sequence ID" value="TFK73741.1"/>
    <property type="molecule type" value="Genomic_DNA"/>
</dbReference>
<reference evidence="1 2" key="1">
    <citation type="journal article" date="2019" name="Nat. Ecol. Evol.">
        <title>Megaphylogeny resolves global patterns of mushroom evolution.</title>
        <authorList>
            <person name="Varga T."/>
            <person name="Krizsan K."/>
            <person name="Foldi C."/>
            <person name="Dima B."/>
            <person name="Sanchez-Garcia M."/>
            <person name="Sanchez-Ramirez S."/>
            <person name="Szollosi G.J."/>
            <person name="Szarkandi J.G."/>
            <person name="Papp V."/>
            <person name="Albert L."/>
            <person name="Andreopoulos W."/>
            <person name="Angelini C."/>
            <person name="Antonin V."/>
            <person name="Barry K.W."/>
            <person name="Bougher N.L."/>
            <person name="Buchanan P."/>
            <person name="Buyck B."/>
            <person name="Bense V."/>
            <person name="Catcheside P."/>
            <person name="Chovatia M."/>
            <person name="Cooper J."/>
            <person name="Damon W."/>
            <person name="Desjardin D."/>
            <person name="Finy P."/>
            <person name="Geml J."/>
            <person name="Haridas S."/>
            <person name="Hughes K."/>
            <person name="Justo A."/>
            <person name="Karasinski D."/>
            <person name="Kautmanova I."/>
            <person name="Kiss B."/>
            <person name="Kocsube S."/>
            <person name="Kotiranta H."/>
            <person name="LaButti K.M."/>
            <person name="Lechner B.E."/>
            <person name="Liimatainen K."/>
            <person name="Lipzen A."/>
            <person name="Lukacs Z."/>
            <person name="Mihaltcheva S."/>
            <person name="Morgado L.N."/>
            <person name="Niskanen T."/>
            <person name="Noordeloos M.E."/>
            <person name="Ohm R.A."/>
            <person name="Ortiz-Santana B."/>
            <person name="Ovrebo C."/>
            <person name="Racz N."/>
            <person name="Riley R."/>
            <person name="Savchenko A."/>
            <person name="Shiryaev A."/>
            <person name="Soop K."/>
            <person name="Spirin V."/>
            <person name="Szebenyi C."/>
            <person name="Tomsovsky M."/>
            <person name="Tulloss R.E."/>
            <person name="Uehling J."/>
            <person name="Grigoriev I.V."/>
            <person name="Vagvolgyi C."/>
            <person name="Papp T."/>
            <person name="Martin F.M."/>
            <person name="Miettinen O."/>
            <person name="Hibbett D.S."/>
            <person name="Nagy L.G."/>
        </authorList>
    </citation>
    <scope>NUCLEOTIDE SEQUENCE [LARGE SCALE GENOMIC DNA]</scope>
    <source>
        <strain evidence="1 2">NL-1719</strain>
    </source>
</reference>
<gene>
    <name evidence="1" type="ORF">BDN72DRAFT_814009</name>
</gene>
<feature type="non-terminal residue" evidence="1">
    <location>
        <position position="1206"/>
    </location>
</feature>
<keyword evidence="2" id="KW-1185">Reference proteome</keyword>
<sequence>MPFFSKISRPGTPDRAQTALLERPNIGALLHIINVKLPAVLLRKDRCNLEVFDGSPSISTAKPVRVYKAQSQAVLEGQERVLKVDKLVSVMGTCLVLHVTEHHTFSHDVSIVKVEVPVDEILEGFLKQPDQKAFLYTSTQLGVGVTIEKKPLENLLSQSVLPKSLLESLGKTELALNILIAVGEQLSGVHPAATYVLSVIKSLLGVLQNQKVCYEKLSVLFKKMGEILPYFQKMQSLKHFTQSKDVIKEIVSHIETVVRTAVSFSNMSAIRRFVDFSIASQQADGFSELASKFDDLLQEFETAYKVDAAFVQEEILESTIKGMKILNQSQTDRFLEKLNFVDTMPAGQCLEGTRASVLVEIMGWSQASKGSVFWLCGPAGTGKSTLAATISLQLKKKNMLAASFTCRRDVSKLSNPLQLLRNICYQLALVHEPYCTQVVDIIQKDPLFQSGIDTIPDLFQKLIAKPLQNIKPPRSSLVVVIDALDECGEKSDRIEILSCLLHLNQSCDWVNLLVTSRENPEIAEVLENKAQKYIIEPSNSYQDIEVYLNKKCVGFGFTDAEISQLIKVADGLFIWADTAFKCLEDSFDFEKTLKMLLDSQITGSKSPYAQLYSLYKTIMSKEIGQSEEKLEVFQKVMNTILLAAEPLSLNALASLTGYNGSVVKRFVHSLNAVIMVMKNGKVKILHPSFSEFLLQNKDATYHLDESTGHGTLLTRCLEIMSTRLKFNMYNIQSSHKLNKDIEELKMKKLEPEMEDIHYVALFWTYHALKIRNITIVQQNALYELLSGPKVLHWLEVLSLWTRVYETQRELFEIQKLKLDALHLKDIIIDIDHFVDEFKEVISESIPHIYLSGVAHLPKASLIYNGVSPYFTQILKYQGHLKTWTSHRMIISGHNLDVRLVAYSPNGRHVVSGSNDKTIVVWDVSTGQAVGKPFQCHASVLSVSYSLDGKYIASGLQDKTVRIWNALTGEPVGKPLQGHTFSVNSVVYLPDGKYVISGSTDKTVRVWDVTTGQQVGRALEGHKRHVTSLATSPDGKYVVSGSEDTTLRMWDMTTYQAVGKPMQGHTQAIWSVAYSPDGKYVASGSFDSTVRIWDVSTSKQVGEPFKYPHSIQSVVYSHDGKYVISGKVLQSHSGSVLSTAYSPDGTNIASGSEDTKIIIWDATTGQPIGKALQGHEGHVVSIMYSPDGSHMVSGSWDGTIRIWDLIS</sequence>
<proteinExistence type="predicted"/>
<protein>
    <submittedName>
        <fullName evidence="1">Uncharacterized protein</fullName>
    </submittedName>
</protein>
<evidence type="ECO:0000313" key="1">
    <source>
        <dbReference type="EMBL" id="TFK73741.1"/>
    </source>
</evidence>
<accession>A0ACD3B7X6</accession>
<dbReference type="Proteomes" id="UP000308600">
    <property type="component" value="Unassembled WGS sequence"/>
</dbReference>
<organism evidence="1 2">
    <name type="scientific">Pluteus cervinus</name>
    <dbReference type="NCBI Taxonomy" id="181527"/>
    <lineage>
        <taxon>Eukaryota</taxon>
        <taxon>Fungi</taxon>
        <taxon>Dikarya</taxon>
        <taxon>Basidiomycota</taxon>
        <taxon>Agaricomycotina</taxon>
        <taxon>Agaricomycetes</taxon>
        <taxon>Agaricomycetidae</taxon>
        <taxon>Agaricales</taxon>
        <taxon>Pluteineae</taxon>
        <taxon>Pluteaceae</taxon>
        <taxon>Pluteus</taxon>
    </lineage>
</organism>
<name>A0ACD3B7X6_9AGAR</name>
<evidence type="ECO:0000313" key="2">
    <source>
        <dbReference type="Proteomes" id="UP000308600"/>
    </source>
</evidence>